<evidence type="ECO:0000313" key="2">
    <source>
        <dbReference type="Proteomes" id="UP000243719"/>
    </source>
</evidence>
<accession>A0A1H2PIJ7</accession>
<organism evidence="1 2">
    <name type="scientific">Chitinasiproducens palmae</name>
    <dbReference type="NCBI Taxonomy" id="1770053"/>
    <lineage>
        <taxon>Bacteria</taxon>
        <taxon>Pseudomonadati</taxon>
        <taxon>Pseudomonadota</taxon>
        <taxon>Betaproteobacteria</taxon>
        <taxon>Burkholderiales</taxon>
        <taxon>Burkholderiaceae</taxon>
        <taxon>Chitinasiproducens</taxon>
    </lineage>
</organism>
<proteinExistence type="predicted"/>
<sequence length="158" mass="16823">MLLLVAIAYTLGLSLEQATKLSVGQCLHAIRERTRVANANGSLQSLEVHFLAESLAEHLIARGIPPVLCVDDLAQVELAAVPALGAIGLSRKSATGVGTTPHTLRQAFRRLVTVADPPRDAVIAESPRSGDNSVERFRQEITYKALVLAGKHLRGSAT</sequence>
<keyword evidence="2" id="KW-1185">Reference proteome</keyword>
<dbReference type="EMBL" id="FNLO01000001">
    <property type="protein sequence ID" value="SDV46089.1"/>
    <property type="molecule type" value="Genomic_DNA"/>
</dbReference>
<protein>
    <submittedName>
        <fullName evidence="1">Uncharacterized protein</fullName>
    </submittedName>
</protein>
<gene>
    <name evidence="1" type="ORF">SAMN05216551_10165</name>
</gene>
<reference evidence="2" key="1">
    <citation type="submission" date="2016-09" db="EMBL/GenBank/DDBJ databases">
        <authorList>
            <person name="Varghese N."/>
            <person name="Submissions S."/>
        </authorList>
    </citation>
    <scope>NUCLEOTIDE SEQUENCE [LARGE SCALE GENOMIC DNA]</scope>
    <source>
        <strain evidence="2">JS23</strain>
    </source>
</reference>
<evidence type="ECO:0000313" key="1">
    <source>
        <dbReference type="EMBL" id="SDV46089.1"/>
    </source>
</evidence>
<dbReference type="AlphaFoldDB" id="A0A1H2PIJ7"/>
<dbReference type="Proteomes" id="UP000243719">
    <property type="component" value="Unassembled WGS sequence"/>
</dbReference>
<name>A0A1H2PIJ7_9BURK</name>